<protein>
    <submittedName>
        <fullName evidence="1">Uncharacterized protein</fullName>
    </submittedName>
</protein>
<evidence type="ECO:0000313" key="2">
    <source>
        <dbReference type="Proteomes" id="UP001501777"/>
    </source>
</evidence>
<accession>A0ABN3LWY4</accession>
<gene>
    <name evidence="1" type="ORF">GCM10010276_32350</name>
</gene>
<dbReference type="RefSeq" id="WP_344400926.1">
    <property type="nucleotide sequence ID" value="NZ_BAAASG010000007.1"/>
</dbReference>
<name>A0ABN3LWY4_STRLO</name>
<keyword evidence="2" id="KW-1185">Reference proteome</keyword>
<dbReference type="Proteomes" id="UP001501777">
    <property type="component" value="Unassembled WGS sequence"/>
</dbReference>
<sequence length="129" mass="14018">MTDHIAGAEGAPLSRPDLHTVLLELDRDVAADPAEVFDLLVTQLAPSDGHTKFAVYPQCLTAVMQGDWWYRGEYRVTAVPAGARVSYTVINVAQKQHTGGNLISKSTVAAAPDAFARRLDALEDSLRRE</sequence>
<organism evidence="1 2">
    <name type="scientific">Streptomyces longisporus</name>
    <dbReference type="NCBI Taxonomy" id="1948"/>
    <lineage>
        <taxon>Bacteria</taxon>
        <taxon>Bacillati</taxon>
        <taxon>Actinomycetota</taxon>
        <taxon>Actinomycetes</taxon>
        <taxon>Kitasatosporales</taxon>
        <taxon>Streptomycetaceae</taxon>
        <taxon>Streptomyces</taxon>
    </lineage>
</organism>
<evidence type="ECO:0000313" key="1">
    <source>
        <dbReference type="EMBL" id="GAA2490635.1"/>
    </source>
</evidence>
<reference evidence="1 2" key="1">
    <citation type="journal article" date="2019" name="Int. J. Syst. Evol. Microbiol.">
        <title>The Global Catalogue of Microorganisms (GCM) 10K type strain sequencing project: providing services to taxonomists for standard genome sequencing and annotation.</title>
        <authorList>
            <consortium name="The Broad Institute Genomics Platform"/>
            <consortium name="The Broad Institute Genome Sequencing Center for Infectious Disease"/>
            <person name="Wu L."/>
            <person name="Ma J."/>
        </authorList>
    </citation>
    <scope>NUCLEOTIDE SEQUENCE [LARGE SCALE GENOMIC DNA]</scope>
    <source>
        <strain evidence="1 2">JCM 4395</strain>
    </source>
</reference>
<dbReference type="EMBL" id="BAAASG010000007">
    <property type="protein sequence ID" value="GAA2490635.1"/>
    <property type="molecule type" value="Genomic_DNA"/>
</dbReference>
<proteinExistence type="predicted"/>
<comment type="caution">
    <text evidence="1">The sequence shown here is derived from an EMBL/GenBank/DDBJ whole genome shotgun (WGS) entry which is preliminary data.</text>
</comment>